<dbReference type="RefSeq" id="WP_063742941.1">
    <property type="nucleotide sequence ID" value="NZ_CP059075.1"/>
</dbReference>
<dbReference type="AlphaFoldDB" id="A0A7U2NHW2"/>
<feature type="signal peptide" evidence="2">
    <location>
        <begin position="1"/>
        <end position="21"/>
    </location>
</feature>
<dbReference type="InterPro" id="IPR025737">
    <property type="entry name" value="FApF"/>
</dbReference>
<reference evidence="3 4" key="1">
    <citation type="submission" date="2020-07" db="EMBL/GenBank/DDBJ databases">
        <title>Genomic characterization of Flavobacterium psychrophilum strains.</title>
        <authorList>
            <person name="Castillo D."/>
            <person name="Jorgensen J."/>
            <person name="Middelboe M."/>
        </authorList>
    </citation>
    <scope>NUCLEOTIDE SEQUENCE [LARGE SCALE GENOMIC DNA]</scope>
    <source>
        <strain evidence="3 4">FPS-R7</strain>
    </source>
</reference>
<accession>A0A7U2NHW2</accession>
<protein>
    <submittedName>
        <fullName evidence="3">Transporter</fullName>
    </submittedName>
</protein>
<feature type="region of interest" description="Disordered" evidence="1">
    <location>
        <begin position="289"/>
        <end position="356"/>
    </location>
</feature>
<dbReference type="Pfam" id="PF13557">
    <property type="entry name" value="Phenol_MetA_deg"/>
    <property type="match status" value="1"/>
</dbReference>
<feature type="compositionally biased region" description="Basic and acidic residues" evidence="1">
    <location>
        <begin position="314"/>
        <end position="348"/>
    </location>
</feature>
<gene>
    <name evidence="3" type="ORF">H0H26_06600</name>
</gene>
<sequence>MKLLKSIITIGILLTSITNYGQFTDQINSNKPGKSMGAFAVGKKIYQVESGLYYINESNEVPNYDARGFGLDFAARGGFIKEQLEFVLEAQFQLDKYSVTDSINKNRNGLKQTTFGAKYLFYDPFKKAPAKPNIYSWKANHKMSWKQFIPAISGYVGINYVMKNDYSIPNESAISPKVMLVTQHHFGVKWVLVSNIIADKITSNNANFGSVFTLTRAISEKWAAFIENKAIKGNYYSDGIFTIGATHLLKNNIQIDASISKNIKSTPSLLYGGIGFSWRFDKKHKDIQMKDGKEVKDKKEDKNKKTKGSLSQEELDKEKAKAEKKSRKNKPDAAQEKPTQETKKKRLDDIEETPAP</sequence>
<evidence type="ECO:0000313" key="3">
    <source>
        <dbReference type="EMBL" id="QRE05250.1"/>
    </source>
</evidence>
<organism evidence="3 4">
    <name type="scientific">Flavobacterium psychrophilum</name>
    <dbReference type="NCBI Taxonomy" id="96345"/>
    <lineage>
        <taxon>Bacteria</taxon>
        <taxon>Pseudomonadati</taxon>
        <taxon>Bacteroidota</taxon>
        <taxon>Flavobacteriia</taxon>
        <taxon>Flavobacteriales</taxon>
        <taxon>Flavobacteriaceae</taxon>
        <taxon>Flavobacterium</taxon>
    </lineage>
</organism>
<keyword evidence="2" id="KW-0732">Signal</keyword>
<proteinExistence type="predicted"/>
<evidence type="ECO:0000313" key="4">
    <source>
        <dbReference type="Proteomes" id="UP000596329"/>
    </source>
</evidence>
<feature type="chain" id="PRO_5031061820" evidence="2">
    <location>
        <begin position="22"/>
        <end position="356"/>
    </location>
</feature>
<evidence type="ECO:0000256" key="1">
    <source>
        <dbReference type="SAM" id="MobiDB-lite"/>
    </source>
</evidence>
<feature type="compositionally biased region" description="Basic and acidic residues" evidence="1">
    <location>
        <begin position="289"/>
        <end position="303"/>
    </location>
</feature>
<name>A0A7U2NHW2_FLAPS</name>
<dbReference type="Proteomes" id="UP000596329">
    <property type="component" value="Chromosome"/>
</dbReference>
<dbReference type="EMBL" id="CP059075">
    <property type="protein sequence ID" value="QRE05250.1"/>
    <property type="molecule type" value="Genomic_DNA"/>
</dbReference>
<evidence type="ECO:0000256" key="2">
    <source>
        <dbReference type="SAM" id="SignalP"/>
    </source>
</evidence>